<dbReference type="STRING" id="1120980.GCA_000745955_01786"/>
<protein>
    <submittedName>
        <fullName evidence="6">2-acyl-glycerophospho-ethanolamine acyltransferase</fullName>
    </submittedName>
</protein>
<evidence type="ECO:0000256" key="1">
    <source>
        <dbReference type="ARBA" id="ARBA00005189"/>
    </source>
</evidence>
<feature type="transmembrane region" description="Helical" evidence="4">
    <location>
        <begin position="7"/>
        <end position="29"/>
    </location>
</feature>
<evidence type="ECO:0000256" key="4">
    <source>
        <dbReference type="SAM" id="Phobius"/>
    </source>
</evidence>
<sequence>MLLLRNVIYWIILLISLPIMFFCGLPFTLLPKGANRVGRTWSRCMLWCLKNIIGLKYEVHGAENIPQNPAIICSKHQSGWETLALQEIFPLQVYVMKKELFMIPFFGWGLRLANMIAIDRSKGKQSMEYMLKQGFKRKEDGFWITIFPEGTRMKAGERGKYRLGGARMAKTLEMDLVPVALNSGDYWAKNSFLKHSGTIQVVIGKPIPHTLGSEEELMAACENWIEEQQVKINGRGSKYQA</sequence>
<keyword evidence="7" id="KW-1185">Reference proteome</keyword>
<dbReference type="AlphaFoldDB" id="A0A376BMH8"/>
<evidence type="ECO:0000256" key="3">
    <source>
        <dbReference type="ARBA" id="ARBA00023315"/>
    </source>
</evidence>
<organism evidence="6 7">
    <name type="scientific">Alysiella crassa</name>
    <dbReference type="NCBI Taxonomy" id="153491"/>
    <lineage>
        <taxon>Bacteria</taxon>
        <taxon>Pseudomonadati</taxon>
        <taxon>Pseudomonadota</taxon>
        <taxon>Betaproteobacteria</taxon>
        <taxon>Neisseriales</taxon>
        <taxon>Neisseriaceae</taxon>
        <taxon>Alysiella</taxon>
    </lineage>
</organism>
<gene>
    <name evidence="6" type="ORF">NCTC10283_01095</name>
</gene>
<dbReference type="PANTHER" id="PTHR10434:SF40">
    <property type="entry name" value="1-ACYL-SN-GLYCEROL-3-PHOSPHATE ACYLTRANSFERASE"/>
    <property type="match status" value="1"/>
</dbReference>
<dbReference type="GO" id="GO:0003841">
    <property type="term" value="F:1-acylglycerol-3-phosphate O-acyltransferase activity"/>
    <property type="evidence" value="ECO:0007669"/>
    <property type="project" value="TreeGrafter"/>
</dbReference>
<dbReference type="Proteomes" id="UP000254209">
    <property type="component" value="Unassembled WGS sequence"/>
</dbReference>
<evidence type="ECO:0000259" key="5">
    <source>
        <dbReference type="SMART" id="SM00563"/>
    </source>
</evidence>
<keyword evidence="4" id="KW-0812">Transmembrane</keyword>
<keyword evidence="2 6" id="KW-0808">Transferase</keyword>
<dbReference type="EMBL" id="UFSO01000002">
    <property type="protein sequence ID" value="SSY70972.1"/>
    <property type="molecule type" value="Genomic_DNA"/>
</dbReference>
<accession>A0A376BMH8</accession>
<dbReference type="GO" id="GO:0006654">
    <property type="term" value="P:phosphatidic acid biosynthetic process"/>
    <property type="evidence" value="ECO:0007669"/>
    <property type="project" value="TreeGrafter"/>
</dbReference>
<evidence type="ECO:0000313" key="7">
    <source>
        <dbReference type="Proteomes" id="UP000254209"/>
    </source>
</evidence>
<dbReference type="Pfam" id="PF01553">
    <property type="entry name" value="Acyltransferase"/>
    <property type="match status" value="1"/>
</dbReference>
<dbReference type="InterPro" id="IPR002123">
    <property type="entry name" value="Plipid/glycerol_acylTrfase"/>
</dbReference>
<keyword evidence="3 6" id="KW-0012">Acyltransferase</keyword>
<name>A0A376BMH8_9NEIS</name>
<proteinExistence type="predicted"/>
<dbReference type="RefSeq" id="WP_034293940.1">
    <property type="nucleotide sequence ID" value="NZ_CP091519.2"/>
</dbReference>
<dbReference type="SUPFAM" id="SSF69593">
    <property type="entry name" value="Glycerol-3-phosphate (1)-acyltransferase"/>
    <property type="match status" value="1"/>
</dbReference>
<dbReference type="CDD" id="cd07989">
    <property type="entry name" value="LPLAT_AGPAT-like"/>
    <property type="match status" value="1"/>
</dbReference>
<reference evidence="6 7" key="1">
    <citation type="submission" date="2018-06" db="EMBL/GenBank/DDBJ databases">
        <authorList>
            <consortium name="Pathogen Informatics"/>
            <person name="Doyle S."/>
        </authorList>
    </citation>
    <scope>NUCLEOTIDE SEQUENCE [LARGE SCALE GENOMIC DNA]</scope>
    <source>
        <strain evidence="6 7">NCTC10283</strain>
    </source>
</reference>
<dbReference type="SMART" id="SM00563">
    <property type="entry name" value="PlsC"/>
    <property type="match status" value="1"/>
</dbReference>
<feature type="domain" description="Phospholipid/glycerol acyltransferase" evidence="5">
    <location>
        <begin position="70"/>
        <end position="184"/>
    </location>
</feature>
<dbReference type="PANTHER" id="PTHR10434">
    <property type="entry name" value="1-ACYL-SN-GLYCEROL-3-PHOSPHATE ACYLTRANSFERASE"/>
    <property type="match status" value="1"/>
</dbReference>
<comment type="pathway">
    <text evidence="1">Lipid metabolism.</text>
</comment>
<evidence type="ECO:0000256" key="2">
    <source>
        <dbReference type="ARBA" id="ARBA00022679"/>
    </source>
</evidence>
<keyword evidence="4" id="KW-0472">Membrane</keyword>
<evidence type="ECO:0000313" key="6">
    <source>
        <dbReference type="EMBL" id="SSY70972.1"/>
    </source>
</evidence>
<keyword evidence="4" id="KW-1133">Transmembrane helix</keyword>
<dbReference type="OrthoDB" id="9812274at2"/>